<dbReference type="AlphaFoldDB" id="A0AAQ3JUD2"/>
<dbReference type="PANTHER" id="PTHR33286">
    <property type="entry name" value="BIFUNCTIONAL INHIBITOR/LIPID-TRANSFER PROTEIN/SEED STORAGE 2S ALBUMIN SUPERFAMILY PROTEIN"/>
    <property type="match status" value="1"/>
</dbReference>
<feature type="chain" id="PRO_5042979271" description="Bifunctional inhibitor/plant lipid transfer protein/seed storage helical domain-containing protein" evidence="1">
    <location>
        <begin position="26"/>
        <end position="111"/>
    </location>
</feature>
<organism evidence="3 4">
    <name type="scientific">Canna indica</name>
    <name type="common">Indian-shot</name>
    <dbReference type="NCBI Taxonomy" id="4628"/>
    <lineage>
        <taxon>Eukaryota</taxon>
        <taxon>Viridiplantae</taxon>
        <taxon>Streptophyta</taxon>
        <taxon>Embryophyta</taxon>
        <taxon>Tracheophyta</taxon>
        <taxon>Spermatophyta</taxon>
        <taxon>Magnoliopsida</taxon>
        <taxon>Liliopsida</taxon>
        <taxon>Zingiberales</taxon>
        <taxon>Cannaceae</taxon>
        <taxon>Canna</taxon>
    </lineage>
</organism>
<dbReference type="Pfam" id="PF14368">
    <property type="entry name" value="LTP_2"/>
    <property type="match status" value="1"/>
</dbReference>
<evidence type="ECO:0000256" key="1">
    <source>
        <dbReference type="SAM" id="SignalP"/>
    </source>
</evidence>
<dbReference type="EMBL" id="CP136890">
    <property type="protein sequence ID" value="WOK95533.1"/>
    <property type="molecule type" value="Genomic_DNA"/>
</dbReference>
<dbReference type="PANTHER" id="PTHR33286:SF1">
    <property type="entry name" value="OS01G0800600 PROTEIN"/>
    <property type="match status" value="1"/>
</dbReference>
<evidence type="ECO:0000313" key="4">
    <source>
        <dbReference type="Proteomes" id="UP001327560"/>
    </source>
</evidence>
<dbReference type="Proteomes" id="UP001327560">
    <property type="component" value="Chromosome 1"/>
</dbReference>
<reference evidence="3 4" key="1">
    <citation type="submission" date="2023-10" db="EMBL/GenBank/DDBJ databases">
        <title>Chromosome-scale genome assembly provides insights into flower coloration mechanisms of Canna indica.</title>
        <authorList>
            <person name="Li C."/>
        </authorList>
    </citation>
    <scope>NUCLEOTIDE SEQUENCE [LARGE SCALE GENOMIC DNA]</scope>
    <source>
        <tissue evidence="3">Flower</tissue>
    </source>
</reference>
<gene>
    <name evidence="3" type="ORF">Cni_G04240</name>
</gene>
<accession>A0AAQ3JUD2</accession>
<feature type="signal peptide" evidence="1">
    <location>
        <begin position="1"/>
        <end position="25"/>
    </location>
</feature>
<keyword evidence="4" id="KW-1185">Reference proteome</keyword>
<keyword evidence="1" id="KW-0732">Signal</keyword>
<dbReference type="InterPro" id="IPR016140">
    <property type="entry name" value="Bifunc_inhib/LTP/seed_store"/>
</dbReference>
<name>A0AAQ3JUD2_9LILI</name>
<evidence type="ECO:0000313" key="3">
    <source>
        <dbReference type="EMBL" id="WOK95533.1"/>
    </source>
</evidence>
<dbReference type="InterPro" id="IPR036312">
    <property type="entry name" value="Bifun_inhib/LTP/seed_sf"/>
</dbReference>
<dbReference type="SUPFAM" id="SSF47699">
    <property type="entry name" value="Bifunctional inhibitor/lipid-transfer protein/seed storage 2S albumin"/>
    <property type="match status" value="1"/>
</dbReference>
<feature type="domain" description="Bifunctional inhibitor/plant lipid transfer protein/seed storage helical" evidence="2">
    <location>
        <begin position="16"/>
        <end position="88"/>
    </location>
</feature>
<sequence length="111" mass="12301">MAREVRFTFFALALVVADHARVGGSCEVDYKMLFSLCQDSIKIAGQYEPPSSDCCAEVNKAGFACICSNMPQDVDRIVSIKKVIDVCKEGKGMVEMTMDDYKEPGRTQHQP</sequence>
<proteinExistence type="predicted"/>
<evidence type="ECO:0000259" key="2">
    <source>
        <dbReference type="Pfam" id="PF14368"/>
    </source>
</evidence>
<protein>
    <recommendedName>
        <fullName evidence="2">Bifunctional inhibitor/plant lipid transfer protein/seed storage helical domain-containing protein</fullName>
    </recommendedName>
</protein>
<dbReference type="Gene3D" id="1.10.110.10">
    <property type="entry name" value="Plant lipid-transfer and hydrophobic proteins"/>
    <property type="match status" value="1"/>
</dbReference>